<dbReference type="GO" id="GO:0016787">
    <property type="term" value="F:hydrolase activity"/>
    <property type="evidence" value="ECO:0007669"/>
    <property type="project" value="UniProtKB-KW"/>
</dbReference>
<dbReference type="Proteomes" id="UP000769484">
    <property type="component" value="Unassembled WGS sequence"/>
</dbReference>
<name>A0A930PHW0_9MICC</name>
<reference evidence="3" key="1">
    <citation type="submission" date="2020-04" db="EMBL/GenBank/DDBJ databases">
        <title>Deep metagenomics examines the oral microbiome during advanced dental caries in children, revealing novel taxa and co-occurrences with host molecules.</title>
        <authorList>
            <person name="Baker J.L."/>
            <person name="Morton J.T."/>
            <person name="Dinis M."/>
            <person name="Alvarez R."/>
            <person name="Tran N.C."/>
            <person name="Knight R."/>
            <person name="Edlund A."/>
        </authorList>
    </citation>
    <scope>NUCLEOTIDE SEQUENCE</scope>
    <source>
        <strain evidence="3">JCVI_47_bin.4</strain>
    </source>
</reference>
<dbReference type="AlphaFoldDB" id="A0A930PHW0"/>
<dbReference type="Gene3D" id="3.40.50.300">
    <property type="entry name" value="P-loop containing nucleotide triphosphate hydrolases"/>
    <property type="match status" value="1"/>
</dbReference>
<dbReference type="InterPro" id="IPR026866">
    <property type="entry name" value="CR006_AAA"/>
</dbReference>
<gene>
    <name evidence="3" type="ORF">HXO56_10550</name>
</gene>
<dbReference type="GO" id="GO:0003676">
    <property type="term" value="F:nucleic acid binding"/>
    <property type="evidence" value="ECO:0007669"/>
    <property type="project" value="InterPro"/>
</dbReference>
<feature type="domain" description="Protein CR006 P-loop" evidence="2">
    <location>
        <begin position="34"/>
        <end position="481"/>
    </location>
</feature>
<feature type="coiled-coil region" evidence="1">
    <location>
        <begin position="187"/>
        <end position="214"/>
    </location>
</feature>
<proteinExistence type="predicted"/>
<protein>
    <submittedName>
        <fullName evidence="3">AAA family ATPase</fullName>
    </submittedName>
</protein>
<comment type="caution">
    <text evidence="3">The sequence shown here is derived from an EMBL/GenBank/DDBJ whole genome shotgun (WGS) entry which is preliminary data.</text>
</comment>
<dbReference type="InterPro" id="IPR027417">
    <property type="entry name" value="P-loop_NTPase"/>
</dbReference>
<sequence length="521" mass="59879">MGIDELMRRLDETFSDSSLFCPHCFQDIDSKDKEKIIKSINEYIDDINSNRDIQELQKLKIVWRPRKQELPEINLSKDFCQDMERDYSALANMCESINVSIQEKIDGPEKDVKIDGINPSDTVDRINKRIDDILEKVAEYNSQGNKVEEIRGECESINHKLTVIETHEDIRQLKGLEGDIAKKNFKKLEVEREIHGLSEQLEFEEAKLRSESEAADRINELLSIVFGPDVISLEPAGSYGYRVLNKNQNVSPNMLSTGEQNILSLCYFFVKIADGDKYENSLSNNKIIILDDPISSFDHDNKFGVIKLLGYVVCKIFPKKSSSKLLITTHDIFVAYELSKLISYISSGLSLKCWNLQDEIIPTDFGYVDEYKEMLTRMFRFAMDDTLMSPAPLANEIRRVWEAFLRFELGQSGVSNRSSIAKVQEYFEDHGMRKEYDFIDKFTSLVYINTDSHSGHQMLGDNISLQPTLNPEDFRKFIEEILCFIHLVSPHHIALRLGGNSETIDGNREEMDKLCRKIVGS</sequence>
<dbReference type="Pfam" id="PF13166">
    <property type="entry name" value="AAA_13"/>
    <property type="match status" value="1"/>
</dbReference>
<evidence type="ECO:0000259" key="2">
    <source>
        <dbReference type="Pfam" id="PF13166"/>
    </source>
</evidence>
<dbReference type="GO" id="GO:0043571">
    <property type="term" value="P:maintenance of CRISPR repeat elements"/>
    <property type="evidence" value="ECO:0007669"/>
    <property type="project" value="InterPro"/>
</dbReference>
<organism evidence="3 4">
    <name type="scientific">Rothia dentocariosa</name>
    <dbReference type="NCBI Taxonomy" id="2047"/>
    <lineage>
        <taxon>Bacteria</taxon>
        <taxon>Bacillati</taxon>
        <taxon>Actinomycetota</taxon>
        <taxon>Actinomycetes</taxon>
        <taxon>Micrococcales</taxon>
        <taxon>Micrococcaceae</taxon>
        <taxon>Rothia</taxon>
    </lineage>
</organism>
<keyword evidence="1" id="KW-0175">Coiled coil</keyword>
<evidence type="ECO:0000313" key="3">
    <source>
        <dbReference type="EMBL" id="MBF1650504.1"/>
    </source>
</evidence>
<accession>A0A930PHW0</accession>
<dbReference type="EMBL" id="JABZXJ010000062">
    <property type="protein sequence ID" value="MBF1650504.1"/>
    <property type="molecule type" value="Genomic_DNA"/>
</dbReference>
<dbReference type="GO" id="GO:0046872">
    <property type="term" value="F:metal ion binding"/>
    <property type="evidence" value="ECO:0007669"/>
    <property type="project" value="UniProtKB-KW"/>
</dbReference>
<dbReference type="GO" id="GO:0051607">
    <property type="term" value="P:defense response to virus"/>
    <property type="evidence" value="ECO:0007669"/>
    <property type="project" value="UniProtKB-KW"/>
</dbReference>
<dbReference type="SUPFAM" id="SSF52540">
    <property type="entry name" value="P-loop containing nucleoside triphosphate hydrolases"/>
    <property type="match status" value="1"/>
</dbReference>
<evidence type="ECO:0000313" key="4">
    <source>
        <dbReference type="Proteomes" id="UP000769484"/>
    </source>
</evidence>
<dbReference type="GO" id="GO:0004519">
    <property type="term" value="F:endonuclease activity"/>
    <property type="evidence" value="ECO:0007669"/>
    <property type="project" value="UniProtKB-KW"/>
</dbReference>
<evidence type="ECO:0000256" key="1">
    <source>
        <dbReference type="SAM" id="Coils"/>
    </source>
</evidence>